<feature type="non-terminal residue" evidence="1">
    <location>
        <position position="604"/>
    </location>
</feature>
<accession>A0AC60NRJ3</accession>
<evidence type="ECO:0000313" key="2">
    <source>
        <dbReference type="Proteomes" id="UP000805193"/>
    </source>
</evidence>
<comment type="caution">
    <text evidence="1">The sequence shown here is derived from an EMBL/GenBank/DDBJ whole genome shotgun (WGS) entry which is preliminary data.</text>
</comment>
<organism evidence="1 2">
    <name type="scientific">Ixodes persulcatus</name>
    <name type="common">Taiga tick</name>
    <dbReference type="NCBI Taxonomy" id="34615"/>
    <lineage>
        <taxon>Eukaryota</taxon>
        <taxon>Metazoa</taxon>
        <taxon>Ecdysozoa</taxon>
        <taxon>Arthropoda</taxon>
        <taxon>Chelicerata</taxon>
        <taxon>Arachnida</taxon>
        <taxon>Acari</taxon>
        <taxon>Parasitiformes</taxon>
        <taxon>Ixodida</taxon>
        <taxon>Ixodoidea</taxon>
        <taxon>Ixodidae</taxon>
        <taxon>Ixodinae</taxon>
        <taxon>Ixodes</taxon>
    </lineage>
</organism>
<dbReference type="Proteomes" id="UP000805193">
    <property type="component" value="Unassembled WGS sequence"/>
</dbReference>
<protein>
    <submittedName>
        <fullName evidence="1">Uncharacterized protein</fullName>
    </submittedName>
</protein>
<keyword evidence="2" id="KW-1185">Reference proteome</keyword>
<sequence>ISSVIHFRPMRISRGASGLKYTIERNDGSWDDPPGHAASGGKEAQSPGRGIIPSGQSGAETGSRSQSSTRNDNSPSQSRGHSNSRPTYGRNDNPAGQIQNQTGSTNSPNRTSGPSSESHGIAGSTQSSGRNDGSIRQSADQERSNNVPNRTNRPSGTSRGSSASNRSSGRNEGSVRQSSDKGRPTNTGNRPNGPSGASRGLSGSTQSSGRNEGSVRQSADQGGSNLPSSRQNSTSSLPGREESDEDLESRRLSGAAKRFFNSSTKLVEDVLPGNIGKILPKVVDDSNDKVCYDRVGCFTNRDLLTLPSSFPIEPEKVNTMFLLYSRSNRQNPITVDNKGSSREGRVNQFRQPKPLKILVHGFNEDGKATWARNVKDALLEEEHCNVIIVDWEGGAKTLNYIKAAGNTALVGREISLLLQRLIKSHQGALRPADIHLIGFSLGGQAVGFAGRHFQKDTRSLIGRITALDPAGPLFDDTEVSVSSKDAEYVDAIHTSGGEKIISGQLGIDRPVGHVDFYPNGGKKQPGCPPLNLPCDHFRATMFFLESIKNKRCRFVSSPCQGGFSAFLENKCVQRGERGEMGYFSPRARGRGIQVLTTNKQSEFC</sequence>
<gene>
    <name evidence="1" type="ORF">HPB47_013129</name>
</gene>
<reference evidence="1 2" key="1">
    <citation type="journal article" date="2020" name="Cell">
        <title>Large-Scale Comparative Analyses of Tick Genomes Elucidate Their Genetic Diversity and Vector Capacities.</title>
        <authorList>
            <consortium name="Tick Genome and Microbiome Consortium (TIGMIC)"/>
            <person name="Jia N."/>
            <person name="Wang J."/>
            <person name="Shi W."/>
            <person name="Du L."/>
            <person name="Sun Y."/>
            <person name="Zhan W."/>
            <person name="Jiang J.F."/>
            <person name="Wang Q."/>
            <person name="Zhang B."/>
            <person name="Ji P."/>
            <person name="Bell-Sakyi L."/>
            <person name="Cui X.M."/>
            <person name="Yuan T.T."/>
            <person name="Jiang B.G."/>
            <person name="Yang W.F."/>
            <person name="Lam T.T."/>
            <person name="Chang Q.C."/>
            <person name="Ding S.J."/>
            <person name="Wang X.J."/>
            <person name="Zhu J.G."/>
            <person name="Ruan X.D."/>
            <person name="Zhao L."/>
            <person name="Wei J.T."/>
            <person name="Ye R.Z."/>
            <person name="Que T.C."/>
            <person name="Du C.H."/>
            <person name="Zhou Y.H."/>
            <person name="Cheng J.X."/>
            <person name="Dai P.F."/>
            <person name="Guo W.B."/>
            <person name="Han X.H."/>
            <person name="Huang E.J."/>
            <person name="Li L.F."/>
            <person name="Wei W."/>
            <person name="Gao Y.C."/>
            <person name="Liu J.Z."/>
            <person name="Shao H.Z."/>
            <person name="Wang X."/>
            <person name="Wang C.C."/>
            <person name="Yang T.C."/>
            <person name="Huo Q.B."/>
            <person name="Li W."/>
            <person name="Chen H.Y."/>
            <person name="Chen S.E."/>
            <person name="Zhou L.G."/>
            <person name="Ni X.B."/>
            <person name="Tian J.H."/>
            <person name="Sheng Y."/>
            <person name="Liu T."/>
            <person name="Pan Y.S."/>
            <person name="Xia L.Y."/>
            <person name="Li J."/>
            <person name="Zhao F."/>
            <person name="Cao W.C."/>
        </authorList>
    </citation>
    <scope>NUCLEOTIDE SEQUENCE [LARGE SCALE GENOMIC DNA]</scope>
    <source>
        <strain evidence="1">Iper-2018</strain>
    </source>
</reference>
<dbReference type="EMBL" id="JABSTQ010011595">
    <property type="protein sequence ID" value="KAG0409746.1"/>
    <property type="molecule type" value="Genomic_DNA"/>
</dbReference>
<evidence type="ECO:0000313" key="1">
    <source>
        <dbReference type="EMBL" id="KAG0409746.1"/>
    </source>
</evidence>
<name>A0AC60NRJ3_IXOPE</name>
<proteinExistence type="predicted"/>
<feature type="non-terminal residue" evidence="1">
    <location>
        <position position="1"/>
    </location>
</feature>